<feature type="region of interest" description="Disordered" evidence="1">
    <location>
        <begin position="691"/>
        <end position="716"/>
    </location>
</feature>
<feature type="region of interest" description="Disordered" evidence="1">
    <location>
        <begin position="196"/>
        <end position="230"/>
    </location>
</feature>
<reference evidence="2" key="2">
    <citation type="submission" date="2020-11" db="EMBL/GenBank/DDBJ databases">
        <authorList>
            <consortium name="DOE Joint Genome Institute"/>
            <person name="Kuo A."/>
            <person name="Miyauchi S."/>
            <person name="Kiss E."/>
            <person name="Drula E."/>
            <person name="Kohler A."/>
            <person name="Sanchez-Garcia M."/>
            <person name="Andreopoulos B."/>
            <person name="Barry K.W."/>
            <person name="Bonito G."/>
            <person name="Buee M."/>
            <person name="Carver A."/>
            <person name="Chen C."/>
            <person name="Cichocki N."/>
            <person name="Clum A."/>
            <person name="Culley D."/>
            <person name="Crous P.W."/>
            <person name="Fauchery L."/>
            <person name="Girlanda M."/>
            <person name="Hayes R."/>
            <person name="Keri Z."/>
            <person name="Labutti K."/>
            <person name="Lipzen A."/>
            <person name="Lombard V."/>
            <person name="Magnuson J."/>
            <person name="Maillard F."/>
            <person name="Morin E."/>
            <person name="Murat C."/>
            <person name="Nolan M."/>
            <person name="Ohm R."/>
            <person name="Pangilinan J."/>
            <person name="Pereira M."/>
            <person name="Perotto S."/>
            <person name="Peter M."/>
            <person name="Riley R."/>
            <person name="Sitrit Y."/>
            <person name="Stielow B."/>
            <person name="Szollosi G."/>
            <person name="Zifcakova L."/>
            <person name="Stursova M."/>
            <person name="Spatafora J.W."/>
            <person name="Tedersoo L."/>
            <person name="Vaario L.-M."/>
            <person name="Yamada A."/>
            <person name="Yan M."/>
            <person name="Wang P."/>
            <person name="Xu J."/>
            <person name="Bruns T."/>
            <person name="Baldrian P."/>
            <person name="Vilgalys R."/>
            <person name="Henrissat B."/>
            <person name="Grigoriev I.V."/>
            <person name="Hibbett D."/>
            <person name="Nagy L.G."/>
            <person name="Martin F.M."/>
        </authorList>
    </citation>
    <scope>NUCLEOTIDE SEQUENCE</scope>
    <source>
        <strain evidence="2">UH-Tt-Lm1</strain>
    </source>
</reference>
<keyword evidence="3" id="KW-1185">Reference proteome</keyword>
<dbReference type="AlphaFoldDB" id="A0A9P6HA10"/>
<sequence>MGGGMLGQAARGFANLPTFAADEERPVHRRYPEQPAMGVGEGEEGLFDVDKTGEAAVTWLWSRLENHGHRSPVTGHKRCNIVNFLDADCVGSPKRSSIPAMLTVSVSPMPITCTIGMQIVTLTLSSWASDKTPPKRPMCAFFLSTCLAFEEEKWLVYVLTKLRSLCVRTLAFKFEFGHCYKTQLFLSHPMPVGTRAANKNARPAAPVMTERAKVKAGIKPPRKKTQKKDDQIRELQARLAAFEHADEAPAVSKEPLFMRGSSPDDTDMLAADSEAVTEVDSDEFVIVNGKRILSNGYDPRALKRNKAYSSFNEVRPTLRNKPSGLINNWPQVLTRTNPATHRQSSPRIPSTPSSVTRVLPATPSPLTSSWQQSPSSIISNVDPFDSITPTQNADTPFLGHPSFPSHQAHQQSSNVIPQQFFQAMPPPTAPCSFPRKYKDEEGNFQTPGLKDLPFDIHNNFRDKFIRHIMELVCAGVTPWTNPLVPAYQHEFNLIYPGYHYRLHAKDAVVLPTNRELGVLRNQIGAKGLQAVIEFLPTQYTNRMLDSKVQRAAYVSTLLNSKQRPFIWEYFRPGTIEVPAGQEKYYDEKRRGPFQSIPVLRAFAVYFSSHGIRTRPEGSERPVGALALAAAAVERGYLAHRSGDYVPTSKEFSTTNCLPQTEMYLEKIYGLTDDNWKGIFDALHRLQETSAREDKIRAGVVPEQHEPLLPEDPPSPA</sequence>
<dbReference type="EMBL" id="WIUZ02000012">
    <property type="protein sequence ID" value="KAF9782302.1"/>
    <property type="molecule type" value="Genomic_DNA"/>
</dbReference>
<gene>
    <name evidence="2" type="ORF">BJ322DRAFT_1022739</name>
</gene>
<proteinExistence type="predicted"/>
<dbReference type="Proteomes" id="UP000736335">
    <property type="component" value="Unassembled WGS sequence"/>
</dbReference>
<evidence type="ECO:0000256" key="1">
    <source>
        <dbReference type="SAM" id="MobiDB-lite"/>
    </source>
</evidence>
<feature type="compositionally biased region" description="Basic and acidic residues" evidence="1">
    <location>
        <begin position="691"/>
        <end position="707"/>
    </location>
</feature>
<accession>A0A9P6HA10</accession>
<protein>
    <submittedName>
        <fullName evidence="2">Uncharacterized protein</fullName>
    </submittedName>
</protein>
<name>A0A9P6HA10_9AGAM</name>
<feature type="compositionally biased region" description="Polar residues" evidence="1">
    <location>
        <begin position="336"/>
        <end position="356"/>
    </location>
</feature>
<comment type="caution">
    <text evidence="2">The sequence shown here is derived from an EMBL/GenBank/DDBJ whole genome shotgun (WGS) entry which is preliminary data.</text>
</comment>
<evidence type="ECO:0000313" key="3">
    <source>
        <dbReference type="Proteomes" id="UP000736335"/>
    </source>
</evidence>
<dbReference type="OrthoDB" id="3302654at2759"/>
<feature type="compositionally biased region" description="Basic residues" evidence="1">
    <location>
        <begin position="214"/>
        <end position="226"/>
    </location>
</feature>
<feature type="region of interest" description="Disordered" evidence="1">
    <location>
        <begin position="336"/>
        <end position="358"/>
    </location>
</feature>
<feature type="compositionally biased region" description="Low complexity" evidence="1">
    <location>
        <begin position="196"/>
        <end position="206"/>
    </location>
</feature>
<organism evidence="2 3">
    <name type="scientific">Thelephora terrestris</name>
    <dbReference type="NCBI Taxonomy" id="56493"/>
    <lineage>
        <taxon>Eukaryota</taxon>
        <taxon>Fungi</taxon>
        <taxon>Dikarya</taxon>
        <taxon>Basidiomycota</taxon>
        <taxon>Agaricomycotina</taxon>
        <taxon>Agaricomycetes</taxon>
        <taxon>Thelephorales</taxon>
        <taxon>Thelephoraceae</taxon>
        <taxon>Thelephora</taxon>
    </lineage>
</organism>
<evidence type="ECO:0000313" key="2">
    <source>
        <dbReference type="EMBL" id="KAF9782302.1"/>
    </source>
</evidence>
<reference evidence="2" key="1">
    <citation type="journal article" date="2020" name="Nat. Commun.">
        <title>Large-scale genome sequencing of mycorrhizal fungi provides insights into the early evolution of symbiotic traits.</title>
        <authorList>
            <person name="Miyauchi S."/>
            <person name="Kiss E."/>
            <person name="Kuo A."/>
            <person name="Drula E."/>
            <person name="Kohler A."/>
            <person name="Sanchez-Garcia M."/>
            <person name="Morin E."/>
            <person name="Andreopoulos B."/>
            <person name="Barry K.W."/>
            <person name="Bonito G."/>
            <person name="Buee M."/>
            <person name="Carver A."/>
            <person name="Chen C."/>
            <person name="Cichocki N."/>
            <person name="Clum A."/>
            <person name="Culley D."/>
            <person name="Crous P.W."/>
            <person name="Fauchery L."/>
            <person name="Girlanda M."/>
            <person name="Hayes R.D."/>
            <person name="Keri Z."/>
            <person name="LaButti K."/>
            <person name="Lipzen A."/>
            <person name="Lombard V."/>
            <person name="Magnuson J."/>
            <person name="Maillard F."/>
            <person name="Murat C."/>
            <person name="Nolan M."/>
            <person name="Ohm R.A."/>
            <person name="Pangilinan J."/>
            <person name="Pereira M.F."/>
            <person name="Perotto S."/>
            <person name="Peter M."/>
            <person name="Pfister S."/>
            <person name="Riley R."/>
            <person name="Sitrit Y."/>
            <person name="Stielow J.B."/>
            <person name="Szollosi G."/>
            <person name="Zifcakova L."/>
            <person name="Stursova M."/>
            <person name="Spatafora J.W."/>
            <person name="Tedersoo L."/>
            <person name="Vaario L.M."/>
            <person name="Yamada A."/>
            <person name="Yan M."/>
            <person name="Wang P."/>
            <person name="Xu J."/>
            <person name="Bruns T."/>
            <person name="Baldrian P."/>
            <person name="Vilgalys R."/>
            <person name="Dunand C."/>
            <person name="Henrissat B."/>
            <person name="Grigoriev I.V."/>
            <person name="Hibbett D."/>
            <person name="Nagy L.G."/>
            <person name="Martin F.M."/>
        </authorList>
    </citation>
    <scope>NUCLEOTIDE SEQUENCE</scope>
    <source>
        <strain evidence="2">UH-Tt-Lm1</strain>
    </source>
</reference>